<evidence type="ECO:0000313" key="2">
    <source>
        <dbReference type="Proteomes" id="UP000324222"/>
    </source>
</evidence>
<name>A0A5B7HCY5_PORTR</name>
<dbReference type="AlphaFoldDB" id="A0A5B7HCY5"/>
<gene>
    <name evidence="1" type="ORF">E2C01_061642</name>
</gene>
<dbReference type="Proteomes" id="UP000324222">
    <property type="component" value="Unassembled WGS sequence"/>
</dbReference>
<dbReference type="EMBL" id="VSRR010026283">
    <property type="protein sequence ID" value="MPC67465.1"/>
    <property type="molecule type" value="Genomic_DNA"/>
</dbReference>
<comment type="caution">
    <text evidence="1">The sequence shown here is derived from an EMBL/GenBank/DDBJ whole genome shotgun (WGS) entry which is preliminary data.</text>
</comment>
<reference evidence="1 2" key="1">
    <citation type="submission" date="2019-05" db="EMBL/GenBank/DDBJ databases">
        <title>Another draft genome of Portunus trituberculatus and its Hox gene families provides insights of decapod evolution.</title>
        <authorList>
            <person name="Jeong J.-H."/>
            <person name="Song I."/>
            <person name="Kim S."/>
            <person name="Choi T."/>
            <person name="Kim D."/>
            <person name="Ryu S."/>
            <person name="Kim W."/>
        </authorList>
    </citation>
    <scope>NUCLEOTIDE SEQUENCE [LARGE SCALE GENOMIC DNA]</scope>
    <source>
        <tissue evidence="1">Muscle</tissue>
    </source>
</reference>
<evidence type="ECO:0000313" key="1">
    <source>
        <dbReference type="EMBL" id="MPC67465.1"/>
    </source>
</evidence>
<accession>A0A5B7HCY5</accession>
<proteinExistence type="predicted"/>
<keyword evidence="2" id="KW-1185">Reference proteome</keyword>
<sequence length="67" mass="6972">MSRRLQAPGWELGLIWGTGLSDVTSSPGAPSPPIRPPALTQLSEDVITLLTNFAKSGHNSASANTEA</sequence>
<organism evidence="1 2">
    <name type="scientific">Portunus trituberculatus</name>
    <name type="common">Swimming crab</name>
    <name type="synonym">Neptunus trituberculatus</name>
    <dbReference type="NCBI Taxonomy" id="210409"/>
    <lineage>
        <taxon>Eukaryota</taxon>
        <taxon>Metazoa</taxon>
        <taxon>Ecdysozoa</taxon>
        <taxon>Arthropoda</taxon>
        <taxon>Crustacea</taxon>
        <taxon>Multicrustacea</taxon>
        <taxon>Malacostraca</taxon>
        <taxon>Eumalacostraca</taxon>
        <taxon>Eucarida</taxon>
        <taxon>Decapoda</taxon>
        <taxon>Pleocyemata</taxon>
        <taxon>Brachyura</taxon>
        <taxon>Eubrachyura</taxon>
        <taxon>Portunoidea</taxon>
        <taxon>Portunidae</taxon>
        <taxon>Portuninae</taxon>
        <taxon>Portunus</taxon>
    </lineage>
</organism>
<protein>
    <submittedName>
        <fullName evidence="1">Uncharacterized protein</fullName>
    </submittedName>
</protein>